<dbReference type="EMBL" id="JAPMIV010000018">
    <property type="protein sequence ID" value="MDV6375056.1"/>
    <property type="molecule type" value="Genomic_DNA"/>
</dbReference>
<gene>
    <name evidence="2" type="ORF">ORD21_10705</name>
</gene>
<dbReference type="Proteomes" id="UP001276150">
    <property type="component" value="Unassembled WGS sequence"/>
</dbReference>
<sequence length="56" mass="5701">MTLMAIPVAYLVSLVASVGLSVQKKSGPALAAAAFPFLYFVLAFVLAAAWASATSP</sequence>
<evidence type="ECO:0000313" key="2">
    <source>
        <dbReference type="EMBL" id="MDV6375056.1"/>
    </source>
</evidence>
<accession>A0ABU4DRI8</accession>
<keyword evidence="1" id="KW-0812">Transmembrane</keyword>
<protein>
    <submittedName>
        <fullName evidence="2">Uncharacterized protein</fullName>
    </submittedName>
</protein>
<evidence type="ECO:0000256" key="1">
    <source>
        <dbReference type="SAM" id="Phobius"/>
    </source>
</evidence>
<proteinExistence type="predicted"/>
<keyword evidence="1" id="KW-0472">Membrane</keyword>
<feature type="transmembrane region" description="Helical" evidence="1">
    <location>
        <begin position="31"/>
        <end position="51"/>
    </location>
</feature>
<keyword evidence="1" id="KW-1133">Transmembrane helix</keyword>
<keyword evidence="3" id="KW-1185">Reference proteome</keyword>
<dbReference type="RefSeq" id="WP_317640387.1">
    <property type="nucleotide sequence ID" value="NZ_JAPMIV010000018.1"/>
</dbReference>
<evidence type="ECO:0000313" key="3">
    <source>
        <dbReference type="Proteomes" id="UP001276150"/>
    </source>
</evidence>
<organism evidence="2 3">
    <name type="scientific">Deinococcus arenicola</name>
    <dbReference type="NCBI Taxonomy" id="2994950"/>
    <lineage>
        <taxon>Bacteria</taxon>
        <taxon>Thermotogati</taxon>
        <taxon>Deinococcota</taxon>
        <taxon>Deinococci</taxon>
        <taxon>Deinococcales</taxon>
        <taxon>Deinococcaceae</taxon>
        <taxon>Deinococcus</taxon>
    </lineage>
</organism>
<reference evidence="2 3" key="1">
    <citation type="submission" date="2022-11" db="EMBL/GenBank/DDBJ databases">
        <title>Deinococcus ZS9-10, Low Temperature and Draught-tolerating, UV-resistant Bacteria from Continental Antarctica.</title>
        <authorList>
            <person name="Cheng L."/>
        </authorList>
    </citation>
    <scope>NUCLEOTIDE SEQUENCE [LARGE SCALE GENOMIC DNA]</scope>
    <source>
        <strain evidence="2 3">ZS9-10</strain>
    </source>
</reference>
<name>A0ABU4DRI8_9DEIO</name>
<comment type="caution">
    <text evidence="2">The sequence shown here is derived from an EMBL/GenBank/DDBJ whole genome shotgun (WGS) entry which is preliminary data.</text>
</comment>